<dbReference type="Gene3D" id="1.10.155.10">
    <property type="entry name" value="Chemotaxis receptor methyltransferase CheR, N-terminal domain"/>
    <property type="match status" value="1"/>
</dbReference>
<evidence type="ECO:0000256" key="1">
    <source>
        <dbReference type="ARBA" id="ARBA00001541"/>
    </source>
</evidence>
<dbReference type="InterPro" id="IPR036804">
    <property type="entry name" value="CheR_N_sf"/>
</dbReference>
<dbReference type="Pfam" id="PF02518">
    <property type="entry name" value="HATPase_c"/>
    <property type="match status" value="1"/>
</dbReference>
<dbReference type="SUPFAM" id="SSF53335">
    <property type="entry name" value="S-adenosyl-L-methionine-dependent methyltransferases"/>
    <property type="match status" value="1"/>
</dbReference>
<dbReference type="Pfam" id="PF01339">
    <property type="entry name" value="CheB_methylest"/>
    <property type="match status" value="1"/>
</dbReference>
<dbReference type="SMART" id="SM00387">
    <property type="entry name" value="HATPase_c"/>
    <property type="match status" value="1"/>
</dbReference>
<accession>D5H5N0</accession>
<dbReference type="SMART" id="SM00138">
    <property type="entry name" value="MeTrc"/>
    <property type="match status" value="1"/>
</dbReference>
<dbReference type="GO" id="GO:0008984">
    <property type="term" value="F:protein-glutamate methylesterase activity"/>
    <property type="evidence" value="ECO:0007669"/>
    <property type="project" value="InterPro"/>
</dbReference>
<feature type="domain" description="CheR-type methyltransferase" evidence="12">
    <location>
        <begin position="297"/>
        <end position="537"/>
    </location>
</feature>
<keyword evidence="5" id="KW-0949">S-adenosyl-L-methionine</keyword>
<protein>
    <recommendedName>
        <fullName evidence="2">protein-glutamate O-methyltransferase</fullName>
        <ecNumber evidence="2">2.1.1.80</ecNumber>
    </recommendedName>
</protein>
<dbReference type="InterPro" id="IPR000780">
    <property type="entry name" value="CheR_MeTrfase"/>
</dbReference>
<feature type="active site" evidence="6">
    <location>
        <position position="101"/>
    </location>
</feature>
<feature type="active site" evidence="6">
    <location>
        <position position="128"/>
    </location>
</feature>
<dbReference type="CDD" id="cd16434">
    <property type="entry name" value="CheB-CheR_fusion"/>
    <property type="match status" value="1"/>
</dbReference>
<feature type="region of interest" description="Disordered" evidence="7">
    <location>
        <begin position="704"/>
        <end position="735"/>
    </location>
</feature>
<dbReference type="InterPro" id="IPR022641">
    <property type="entry name" value="CheR_N"/>
</dbReference>
<dbReference type="InterPro" id="IPR035909">
    <property type="entry name" value="CheB_C"/>
</dbReference>
<dbReference type="CDD" id="cd16917">
    <property type="entry name" value="HATPase_UhpB-NarQ-NarX-like"/>
    <property type="match status" value="1"/>
</dbReference>
<dbReference type="Pfam" id="PF01739">
    <property type="entry name" value="CheR"/>
    <property type="match status" value="1"/>
</dbReference>
<evidence type="ECO:0000259" key="10">
    <source>
        <dbReference type="PROSITE" id="PS50113"/>
    </source>
</evidence>
<keyword evidence="6 13" id="KW-0378">Hydrolase</keyword>
<keyword evidence="6" id="KW-0145">Chemotaxis</keyword>
<dbReference type="Gene3D" id="3.30.450.20">
    <property type="entry name" value="PAS domain"/>
    <property type="match status" value="2"/>
</dbReference>
<dbReference type="HOGENOM" id="CLU_000892_2_2_10"/>
<dbReference type="Proteomes" id="UP000000933">
    <property type="component" value="Chromosome"/>
</dbReference>
<proteinExistence type="predicted"/>
<dbReference type="GO" id="GO:0016020">
    <property type="term" value="C:membrane"/>
    <property type="evidence" value="ECO:0007669"/>
    <property type="project" value="InterPro"/>
</dbReference>
<feature type="domain" description="Histidine kinase" evidence="8">
    <location>
        <begin position="1169"/>
        <end position="1259"/>
    </location>
</feature>
<evidence type="ECO:0000256" key="2">
    <source>
        <dbReference type="ARBA" id="ARBA00012534"/>
    </source>
</evidence>
<evidence type="ECO:0000256" key="3">
    <source>
        <dbReference type="ARBA" id="ARBA00022603"/>
    </source>
</evidence>
<dbReference type="InterPro" id="IPR050903">
    <property type="entry name" value="Bact_Chemotaxis_MeTrfase"/>
</dbReference>
<dbReference type="InterPro" id="IPR001610">
    <property type="entry name" value="PAC"/>
</dbReference>
<keyword evidence="4" id="KW-0808">Transferase</keyword>
<dbReference type="InterPro" id="IPR011712">
    <property type="entry name" value="Sig_transdc_His_kin_sub3_dim/P"/>
</dbReference>
<dbReference type="PANTHER" id="PTHR24422">
    <property type="entry name" value="CHEMOTAXIS PROTEIN METHYLTRANSFERASE"/>
    <property type="match status" value="1"/>
</dbReference>
<dbReference type="Pfam" id="PF07730">
    <property type="entry name" value="HisKA_3"/>
    <property type="match status" value="1"/>
</dbReference>
<dbReference type="KEGG" id="srm:SRM_00414"/>
<dbReference type="GO" id="GO:0005737">
    <property type="term" value="C:cytoplasm"/>
    <property type="evidence" value="ECO:0007669"/>
    <property type="project" value="InterPro"/>
</dbReference>
<dbReference type="Gene3D" id="3.40.50.150">
    <property type="entry name" value="Vaccinia Virus protein VP39"/>
    <property type="match status" value="1"/>
</dbReference>
<comment type="catalytic activity">
    <reaction evidence="1">
        <text>L-glutamyl-[protein] + S-adenosyl-L-methionine = [protein]-L-glutamate 5-O-methyl ester + S-adenosyl-L-homocysteine</text>
        <dbReference type="Rhea" id="RHEA:24452"/>
        <dbReference type="Rhea" id="RHEA-COMP:10208"/>
        <dbReference type="Rhea" id="RHEA-COMP:10311"/>
        <dbReference type="ChEBI" id="CHEBI:29973"/>
        <dbReference type="ChEBI" id="CHEBI:57856"/>
        <dbReference type="ChEBI" id="CHEBI:59789"/>
        <dbReference type="ChEBI" id="CHEBI:82795"/>
        <dbReference type="EC" id="2.1.1.80"/>
    </reaction>
</comment>
<dbReference type="GO" id="GO:0000156">
    <property type="term" value="F:phosphorelay response regulator activity"/>
    <property type="evidence" value="ECO:0007669"/>
    <property type="project" value="InterPro"/>
</dbReference>
<dbReference type="Gene3D" id="1.20.5.1930">
    <property type="match status" value="1"/>
</dbReference>
<evidence type="ECO:0000313" key="13">
    <source>
        <dbReference type="EMBL" id="CBH23335.1"/>
    </source>
</evidence>
<dbReference type="SUPFAM" id="SSF55785">
    <property type="entry name" value="PYP-like sensor domain (PAS domain)"/>
    <property type="match status" value="2"/>
</dbReference>
<dbReference type="AlphaFoldDB" id="D5H5N0"/>
<dbReference type="PROSITE" id="PS50112">
    <property type="entry name" value="PAS"/>
    <property type="match status" value="1"/>
</dbReference>
<dbReference type="InterPro" id="IPR000700">
    <property type="entry name" value="PAS-assoc_C"/>
</dbReference>
<evidence type="ECO:0000256" key="6">
    <source>
        <dbReference type="PROSITE-ProRule" id="PRU00050"/>
    </source>
</evidence>
<dbReference type="PRINTS" id="PR00996">
    <property type="entry name" value="CHERMTFRASE"/>
</dbReference>
<dbReference type="SUPFAM" id="SSF47757">
    <property type="entry name" value="Chemotaxis receptor methyltransferase CheR, N-terminal domain"/>
    <property type="match status" value="1"/>
</dbReference>
<gene>
    <name evidence="13" type="primary">cheB</name>
    <name evidence="13" type="ordered locus">SRM_00414</name>
</gene>
<organism evidence="13 14">
    <name type="scientific">Salinibacter ruber (strain M8)</name>
    <dbReference type="NCBI Taxonomy" id="761659"/>
    <lineage>
        <taxon>Bacteria</taxon>
        <taxon>Pseudomonadati</taxon>
        <taxon>Rhodothermota</taxon>
        <taxon>Rhodothermia</taxon>
        <taxon>Rhodothermales</taxon>
        <taxon>Salinibacteraceae</taxon>
        <taxon>Salinibacter</taxon>
    </lineage>
</organism>
<reference evidence="13 14" key="1">
    <citation type="journal article" date="2010" name="ISME J.">
        <title>Fine-scale evolution: genomic, phenotypic and ecological differentiation in two coexisting Salinibacter ruber strains.</title>
        <authorList>
            <person name="Pena A."/>
            <person name="Teeling H."/>
            <person name="Huerta-Cepas J."/>
            <person name="Santos F."/>
            <person name="Yarza P."/>
            <person name="Brito-Echeverria J."/>
            <person name="Lucio M."/>
            <person name="Schmitt-Kopplin P."/>
            <person name="Meseguer I."/>
            <person name="Schenowitz C."/>
            <person name="Dossat C."/>
            <person name="Barbe V."/>
            <person name="Dopazo J."/>
            <person name="Rossello-Mora R."/>
            <person name="Schuler M."/>
            <person name="Glockner F.O."/>
            <person name="Amann R."/>
            <person name="Gabaldon T."/>
            <person name="Anton J."/>
        </authorList>
    </citation>
    <scope>NUCLEOTIDE SEQUENCE [LARGE SCALE GENOMIC DNA]</scope>
    <source>
        <strain evidence="13 14">M8</strain>
    </source>
</reference>
<dbReference type="Pfam" id="PF13596">
    <property type="entry name" value="PAS_10"/>
    <property type="match status" value="1"/>
</dbReference>
<evidence type="ECO:0000313" key="14">
    <source>
        <dbReference type="Proteomes" id="UP000000933"/>
    </source>
</evidence>
<feature type="compositionally biased region" description="Low complexity" evidence="7">
    <location>
        <begin position="571"/>
        <end position="591"/>
    </location>
</feature>
<dbReference type="InterPro" id="IPR000673">
    <property type="entry name" value="Sig_transdc_resp-reg_Me-estase"/>
</dbReference>
<sequence>MKNKFVDTTLTVRCRFGRHEPVRATVGGFVHVGRVRPGPGSTFPECPRRRACASPFLQSATGCVADCMSSASKEAIQASPVGPGSDETSEQSVPVVAIGASAGGVGALRAFFEALPSDGGMAFVVVLHLSPDHESSLAEILQYDTDMPVQTATDDCGLRPDHVYVIPPRHEMWVEGTQLRLSAHSDRHRPHTIDALFDSLAEEHGAQAVGIVLSGTGTDGTLGLRAIKTHGGIAMVQEPADAGHEEMPRNALEAGVIDLVRPASELAEQLVAYHRNAHAIQLPESEEALPSGEQTTLQKIFAALRTHTGHDFSHYKRSTVLRRLERRLQVTDTETLEAYLQVLQDRPGETRALYKELLISVTRFFRTPEAFDELADTVLPRLFEDTAADDEVRVWVPGCATGEEAYSVAMLLHEHARAAEAPPELQVFATDVDTEGLDTARRGTYPVSIEADVPDERLDRFFYREEDRYHVTSSLRNTVVFAEHNLIEDPPFSKLDLICCRNLLIYLDQTMQEYVFRLFQYALDPGGFLFLGPSEAVGPAQSSFSVVDDTRSILKAKPPAPDEDRPMPLFAPSRAASEPPSSSPSPVSAPTDVAATHRRLLMDQVASLLVDENREIVHLTGRAGRFLEHNPGTPTHNLLEKVHPLLRLELRGALYQAFQKGEATERTVPFPDAGDGPEHVRVRVQPLDDAEGGQRLAQVCFEEADAPGRGVDEDGEATVSSKEPTERERDLESELQDVKEQLQITSEEHETVTEEMETANEELMSMNEELQAKNEELQTSKEQLQSVNEELTTTNQQLNAKVEALDQANNDLQNLMEATQVGTLFLDRDLEIRRYTSPMTDIFGLRSVDEGRPITDFTPKIAYDALVADAERVLEEQASIEREVEGPGRTWYLMRLRPYRTVSGEVEGVVMTFVDITAQKHAAESLRAERDLVSALIDTAGALIVVLGEDGSIVRFNTACERLTGYDAAEAEGTDLRDLLVAPDDREAVTSRLDALADGTTDRADLEMRWTPAEGEPRLIKGSFTALRDESGAVQHFIVTGTDMTRHRELEREVIEISDRERQRIGEALHDVISSGLTHVVMCTDTLAHRLTQEGTAVTADDLEGISSEVKEAADQIRSLSHALIPRALRQDHLAAALADLADEEEDFSDIDCTFVGDEGETRPEDETDAMNLYRIAHEAVANAREHADPSRIQLGLREEGADLVLSIRDDGRGWEGDTPDDEGLGLHLMRYRANLIGATLRLTSDDGETVVECRLPLP</sequence>
<feature type="domain" description="PAC" evidence="10">
    <location>
        <begin position="1004"/>
        <end position="1056"/>
    </location>
</feature>
<evidence type="ECO:0000259" key="8">
    <source>
        <dbReference type="PROSITE" id="PS50109"/>
    </source>
</evidence>
<evidence type="ECO:0000259" key="11">
    <source>
        <dbReference type="PROSITE" id="PS50122"/>
    </source>
</evidence>
<dbReference type="SUPFAM" id="SSF52738">
    <property type="entry name" value="Methylesterase CheB, C-terminal domain"/>
    <property type="match status" value="1"/>
</dbReference>
<feature type="compositionally biased region" description="Basic and acidic residues" evidence="7">
    <location>
        <begin position="723"/>
        <end position="735"/>
    </location>
</feature>
<evidence type="ECO:0000256" key="7">
    <source>
        <dbReference type="SAM" id="MobiDB-lite"/>
    </source>
</evidence>
<dbReference type="SMART" id="SM00086">
    <property type="entry name" value="PAC"/>
    <property type="match status" value="2"/>
</dbReference>
<dbReference type="CDD" id="cd00130">
    <property type="entry name" value="PAS"/>
    <property type="match status" value="2"/>
</dbReference>
<evidence type="ECO:0000256" key="4">
    <source>
        <dbReference type="ARBA" id="ARBA00022679"/>
    </source>
</evidence>
<name>D5H5N0_SALRM</name>
<dbReference type="GO" id="GO:0000155">
    <property type="term" value="F:phosphorelay sensor kinase activity"/>
    <property type="evidence" value="ECO:0007669"/>
    <property type="project" value="InterPro"/>
</dbReference>
<feature type="active site" evidence="6">
    <location>
        <position position="219"/>
    </location>
</feature>
<dbReference type="GO" id="GO:0008983">
    <property type="term" value="F:protein-glutamate O-methyltransferase activity"/>
    <property type="evidence" value="ECO:0007669"/>
    <property type="project" value="UniProtKB-EC"/>
</dbReference>
<dbReference type="SMART" id="SM00091">
    <property type="entry name" value="PAS"/>
    <property type="match status" value="2"/>
</dbReference>
<dbReference type="Gene3D" id="3.30.565.10">
    <property type="entry name" value="Histidine kinase-like ATPase, C-terminal domain"/>
    <property type="match status" value="1"/>
</dbReference>
<dbReference type="EC" id="2.1.1.80" evidence="2"/>
<dbReference type="PROSITE" id="PS50122">
    <property type="entry name" value="CHEB"/>
    <property type="match status" value="1"/>
</dbReference>
<dbReference type="PROSITE" id="PS50109">
    <property type="entry name" value="HIS_KIN"/>
    <property type="match status" value="1"/>
</dbReference>
<evidence type="ECO:0000256" key="5">
    <source>
        <dbReference type="ARBA" id="ARBA00022691"/>
    </source>
</evidence>
<dbReference type="Gene3D" id="3.40.50.180">
    <property type="entry name" value="Methylesterase CheB, C-terminal domain"/>
    <property type="match status" value="1"/>
</dbReference>
<evidence type="ECO:0000259" key="12">
    <source>
        <dbReference type="PROSITE" id="PS50123"/>
    </source>
</evidence>
<dbReference type="InterPro" id="IPR029063">
    <property type="entry name" value="SAM-dependent_MTases_sf"/>
</dbReference>
<dbReference type="NCBIfam" id="TIGR00229">
    <property type="entry name" value="sensory_box"/>
    <property type="match status" value="2"/>
</dbReference>
<dbReference type="Pfam" id="PF00989">
    <property type="entry name" value="PAS"/>
    <property type="match status" value="1"/>
</dbReference>
<dbReference type="GO" id="GO:0046983">
    <property type="term" value="F:protein dimerization activity"/>
    <property type="evidence" value="ECO:0007669"/>
    <property type="project" value="InterPro"/>
</dbReference>
<dbReference type="InterPro" id="IPR005467">
    <property type="entry name" value="His_kinase_dom"/>
</dbReference>
<dbReference type="GO" id="GO:0032259">
    <property type="term" value="P:methylation"/>
    <property type="evidence" value="ECO:0007669"/>
    <property type="project" value="UniProtKB-KW"/>
</dbReference>
<dbReference type="PANTHER" id="PTHR24422:SF27">
    <property type="entry name" value="PROTEIN-GLUTAMATE O-METHYLTRANSFERASE"/>
    <property type="match status" value="1"/>
</dbReference>
<reference evidence="14" key="2">
    <citation type="submission" date="2010-04" db="EMBL/GenBank/DDBJ databases">
        <title>Genome sequence of Salinibacter ruber M8.</title>
        <authorList>
            <consortium name="Genoscope"/>
        </authorList>
    </citation>
    <scope>NUCLEOTIDE SEQUENCE [LARGE SCALE GENOMIC DNA]</scope>
    <source>
        <strain evidence="14">M8</strain>
    </source>
</reference>
<dbReference type="InterPro" id="IPR000014">
    <property type="entry name" value="PAS"/>
</dbReference>
<dbReference type="GO" id="GO:0006935">
    <property type="term" value="P:chemotaxis"/>
    <property type="evidence" value="ECO:0007669"/>
    <property type="project" value="UniProtKB-UniRule"/>
</dbReference>
<feature type="domain" description="PAS" evidence="9">
    <location>
        <begin position="929"/>
        <end position="1000"/>
    </location>
</feature>
<dbReference type="PROSITE" id="PS50123">
    <property type="entry name" value="CHER"/>
    <property type="match status" value="1"/>
</dbReference>
<dbReference type="SUPFAM" id="SSF55874">
    <property type="entry name" value="ATPase domain of HSP90 chaperone/DNA topoisomerase II/histidine kinase"/>
    <property type="match status" value="1"/>
</dbReference>
<feature type="domain" description="CheB-type methylesterase" evidence="11">
    <location>
        <begin position="83"/>
        <end position="277"/>
    </location>
</feature>
<keyword evidence="3" id="KW-0489">Methyltransferase</keyword>
<dbReference type="InterPro" id="IPR022642">
    <property type="entry name" value="CheR_C"/>
</dbReference>
<evidence type="ECO:0000259" key="9">
    <source>
        <dbReference type="PROSITE" id="PS50112"/>
    </source>
</evidence>
<dbReference type="PROSITE" id="PS50113">
    <property type="entry name" value="PAC"/>
    <property type="match status" value="2"/>
</dbReference>
<dbReference type="InterPro" id="IPR035965">
    <property type="entry name" value="PAS-like_dom_sf"/>
</dbReference>
<feature type="region of interest" description="Disordered" evidence="7">
    <location>
        <begin position="555"/>
        <end position="591"/>
    </location>
</feature>
<dbReference type="Pfam" id="PF03705">
    <property type="entry name" value="CheR_N"/>
    <property type="match status" value="1"/>
</dbReference>
<feature type="domain" description="PAC" evidence="10">
    <location>
        <begin position="874"/>
        <end position="928"/>
    </location>
</feature>
<dbReference type="InterPro" id="IPR003594">
    <property type="entry name" value="HATPase_dom"/>
</dbReference>
<dbReference type="InterPro" id="IPR013767">
    <property type="entry name" value="PAS_fold"/>
</dbReference>
<dbReference type="EMBL" id="FP565814">
    <property type="protein sequence ID" value="CBH23335.1"/>
    <property type="molecule type" value="Genomic_DNA"/>
</dbReference>
<dbReference type="InterPro" id="IPR036890">
    <property type="entry name" value="HATPase_C_sf"/>
</dbReference>